<evidence type="ECO:0000259" key="1">
    <source>
        <dbReference type="SMART" id="SM00849"/>
    </source>
</evidence>
<dbReference type="Pfam" id="PF13483">
    <property type="entry name" value="Lactamase_B_3"/>
    <property type="match status" value="1"/>
</dbReference>
<comment type="caution">
    <text evidence="2">The sequence shown here is derived from an EMBL/GenBank/DDBJ whole genome shotgun (WGS) entry which is preliminary data.</text>
</comment>
<dbReference type="EMBL" id="MHTC01000040">
    <property type="protein sequence ID" value="OHA54767.1"/>
    <property type="molecule type" value="Genomic_DNA"/>
</dbReference>
<dbReference type="AlphaFoldDB" id="A0A1G2Q2G6"/>
<dbReference type="SUPFAM" id="SSF56281">
    <property type="entry name" value="Metallo-hydrolase/oxidoreductase"/>
    <property type="match status" value="1"/>
</dbReference>
<dbReference type="Proteomes" id="UP000177575">
    <property type="component" value="Unassembled WGS sequence"/>
</dbReference>
<dbReference type="InterPro" id="IPR001279">
    <property type="entry name" value="Metallo-B-lactamas"/>
</dbReference>
<protein>
    <recommendedName>
        <fullName evidence="1">Metallo-beta-lactamase domain-containing protein</fullName>
    </recommendedName>
</protein>
<reference evidence="2 3" key="1">
    <citation type="journal article" date="2016" name="Nat. Commun.">
        <title>Thousands of microbial genomes shed light on interconnected biogeochemical processes in an aquifer system.</title>
        <authorList>
            <person name="Anantharaman K."/>
            <person name="Brown C.T."/>
            <person name="Hug L.A."/>
            <person name="Sharon I."/>
            <person name="Castelle C.J."/>
            <person name="Probst A.J."/>
            <person name="Thomas B.C."/>
            <person name="Singh A."/>
            <person name="Wilkins M.J."/>
            <person name="Karaoz U."/>
            <person name="Brodie E.L."/>
            <person name="Williams K.H."/>
            <person name="Hubbard S.S."/>
            <person name="Banfield J.F."/>
        </authorList>
    </citation>
    <scope>NUCLEOTIDE SEQUENCE [LARGE SCALE GENOMIC DNA]</scope>
</reference>
<organism evidence="2 3">
    <name type="scientific">Candidatus Veblenbacteria bacterium RIFOXYB1_FULL_43_13</name>
    <dbReference type="NCBI Taxonomy" id="1802426"/>
    <lineage>
        <taxon>Bacteria</taxon>
        <taxon>Candidatus Vebleniibacteriota</taxon>
    </lineage>
</organism>
<dbReference type="InterPro" id="IPR036866">
    <property type="entry name" value="RibonucZ/Hydroxyglut_hydro"/>
</dbReference>
<dbReference type="PANTHER" id="PTHR43546">
    <property type="entry name" value="UPF0173 METAL-DEPENDENT HYDROLASE MJ1163-RELATED"/>
    <property type="match status" value="1"/>
</dbReference>
<sequence>MNYGKISDMKITKLGHCCLIIEEGEIKILTDPGEYTDAQNSVRGLTHVIITHEHQDHFHVPSLKQVLANNPGVAVYTNRAVGNLMSREALPYELLQHGDKQLFGDLEVEGIGTEHHVIYPAIPIIMNTGYMFGNKFFYPGDALTKPERPVELLAMPITGPWLPIAEAIDYARALKPKKCFPIHDGNIKAPEGMYRLSARILQPEGINFEVFELGKNYDV</sequence>
<feature type="domain" description="Metallo-beta-lactamase" evidence="1">
    <location>
        <begin position="15"/>
        <end position="183"/>
    </location>
</feature>
<accession>A0A1G2Q2G6</accession>
<name>A0A1G2Q2G6_9BACT</name>
<dbReference type="SMART" id="SM00849">
    <property type="entry name" value="Lactamase_B"/>
    <property type="match status" value="1"/>
</dbReference>
<proteinExistence type="predicted"/>
<gene>
    <name evidence="2" type="ORF">A2388_00375</name>
</gene>
<evidence type="ECO:0000313" key="2">
    <source>
        <dbReference type="EMBL" id="OHA54767.1"/>
    </source>
</evidence>
<dbReference type="Gene3D" id="3.60.15.10">
    <property type="entry name" value="Ribonuclease Z/Hydroxyacylglutathione hydrolase-like"/>
    <property type="match status" value="1"/>
</dbReference>
<evidence type="ECO:0000313" key="3">
    <source>
        <dbReference type="Proteomes" id="UP000177575"/>
    </source>
</evidence>
<dbReference type="InterPro" id="IPR050114">
    <property type="entry name" value="UPF0173_UPF0282_UlaG_hydrolase"/>
</dbReference>
<dbReference type="PANTHER" id="PTHR43546:SF3">
    <property type="entry name" value="UPF0173 METAL-DEPENDENT HYDROLASE MJ1163"/>
    <property type="match status" value="1"/>
</dbReference>